<dbReference type="PANTHER" id="PTHR23513:SF11">
    <property type="entry name" value="STAPHYLOFERRIN A TRANSPORTER"/>
    <property type="match status" value="1"/>
</dbReference>
<feature type="transmembrane region" description="Helical" evidence="7">
    <location>
        <begin position="169"/>
        <end position="199"/>
    </location>
</feature>
<evidence type="ECO:0000256" key="1">
    <source>
        <dbReference type="ARBA" id="ARBA00004651"/>
    </source>
</evidence>
<dbReference type="Gene3D" id="1.20.1250.20">
    <property type="entry name" value="MFS general substrate transporter like domains"/>
    <property type="match status" value="1"/>
</dbReference>
<evidence type="ECO:0000256" key="6">
    <source>
        <dbReference type="ARBA" id="ARBA00023136"/>
    </source>
</evidence>
<evidence type="ECO:0000313" key="10">
    <source>
        <dbReference type="EMBL" id="XCH76980.1"/>
    </source>
</evidence>
<evidence type="ECO:0000256" key="2">
    <source>
        <dbReference type="ARBA" id="ARBA00022448"/>
    </source>
</evidence>
<gene>
    <name evidence="10" type="ORF">ABUL08_13100</name>
    <name evidence="9" type="ORF">VK199_13040</name>
</gene>
<reference evidence="10" key="2">
    <citation type="submission" date="2024-06" db="EMBL/GenBank/DDBJ databases">
        <title>Micromonospora mangrovi CCTCC AA 2012012 genome sequences.</title>
        <authorList>
            <person name="Gao J."/>
        </authorList>
    </citation>
    <scope>NUCLEOTIDE SEQUENCE</scope>
    <source>
        <strain evidence="10">CCTCC AA 2012012</strain>
    </source>
</reference>
<feature type="transmembrane region" description="Helical" evidence="7">
    <location>
        <begin position="331"/>
        <end position="352"/>
    </location>
</feature>
<proteinExistence type="predicted"/>
<keyword evidence="3" id="KW-1003">Cell membrane</keyword>
<feature type="transmembrane region" description="Helical" evidence="7">
    <location>
        <begin position="384"/>
        <end position="405"/>
    </location>
</feature>
<organism evidence="9">
    <name type="scientific">Micromonospora sp. CCTCC AA 2012012</name>
    <dbReference type="NCBI Taxonomy" id="3111921"/>
    <lineage>
        <taxon>Bacteria</taxon>
        <taxon>Bacillati</taxon>
        <taxon>Actinomycetota</taxon>
        <taxon>Actinomycetes</taxon>
        <taxon>Micromonosporales</taxon>
        <taxon>Micromonosporaceae</taxon>
        <taxon>Micromonospora</taxon>
    </lineage>
</organism>
<keyword evidence="2" id="KW-0813">Transport</keyword>
<dbReference type="InterPro" id="IPR036259">
    <property type="entry name" value="MFS_trans_sf"/>
</dbReference>
<evidence type="ECO:0000256" key="3">
    <source>
        <dbReference type="ARBA" id="ARBA00022475"/>
    </source>
</evidence>
<dbReference type="Pfam" id="PF05977">
    <property type="entry name" value="MFS_3"/>
    <property type="match status" value="1"/>
</dbReference>
<feature type="transmembrane region" description="Helical" evidence="7">
    <location>
        <begin position="265"/>
        <end position="286"/>
    </location>
</feature>
<feature type="transmembrane region" description="Helical" evidence="7">
    <location>
        <begin position="359"/>
        <end position="378"/>
    </location>
</feature>
<dbReference type="GO" id="GO:0022857">
    <property type="term" value="F:transmembrane transporter activity"/>
    <property type="evidence" value="ECO:0007669"/>
    <property type="project" value="InterPro"/>
</dbReference>
<evidence type="ECO:0000256" key="4">
    <source>
        <dbReference type="ARBA" id="ARBA00022692"/>
    </source>
</evidence>
<feature type="domain" description="Major facilitator superfamily (MFS) profile" evidence="8">
    <location>
        <begin position="1"/>
        <end position="410"/>
    </location>
</feature>
<dbReference type="PANTHER" id="PTHR23513">
    <property type="entry name" value="INTEGRAL MEMBRANE EFFLUX PROTEIN-RELATED"/>
    <property type="match status" value="1"/>
</dbReference>
<name>A0AAU7MF84_9ACTN</name>
<feature type="transmembrane region" description="Helical" evidence="7">
    <location>
        <begin position="27"/>
        <end position="49"/>
    </location>
</feature>
<accession>A0AAU7MF84</accession>
<dbReference type="CDD" id="cd06173">
    <property type="entry name" value="MFS_MefA_like"/>
    <property type="match status" value="1"/>
</dbReference>
<dbReference type="EMBL" id="CP157762">
    <property type="protein sequence ID" value="XBP96275.1"/>
    <property type="molecule type" value="Genomic_DNA"/>
</dbReference>
<keyword evidence="6 7" id="KW-0472">Membrane</keyword>
<evidence type="ECO:0000256" key="5">
    <source>
        <dbReference type="ARBA" id="ARBA00022989"/>
    </source>
</evidence>
<feature type="transmembrane region" description="Helical" evidence="7">
    <location>
        <begin position="235"/>
        <end position="253"/>
    </location>
</feature>
<dbReference type="EMBL" id="CP159342">
    <property type="protein sequence ID" value="XCH76980.1"/>
    <property type="molecule type" value="Genomic_DNA"/>
</dbReference>
<dbReference type="AlphaFoldDB" id="A0AAU7MF84"/>
<comment type="subcellular location">
    <subcellularLocation>
        <location evidence="1">Cell membrane</location>
        <topology evidence="1">Multi-pass membrane protein</topology>
    </subcellularLocation>
</comment>
<protein>
    <submittedName>
        <fullName evidence="9">MFS transporter</fullName>
    </submittedName>
</protein>
<feature type="transmembrane region" description="Helical" evidence="7">
    <location>
        <begin position="89"/>
        <end position="110"/>
    </location>
</feature>
<feature type="transmembrane region" description="Helical" evidence="7">
    <location>
        <begin position="298"/>
        <end position="325"/>
    </location>
</feature>
<dbReference type="PROSITE" id="PS50850">
    <property type="entry name" value="MFS"/>
    <property type="match status" value="1"/>
</dbReference>
<feature type="transmembrane region" description="Helical" evidence="7">
    <location>
        <begin position="55"/>
        <end position="77"/>
    </location>
</feature>
<dbReference type="RefSeq" id="WP_350937859.1">
    <property type="nucleotide sequence ID" value="NZ_CP157762.1"/>
</dbReference>
<evidence type="ECO:0000313" key="9">
    <source>
        <dbReference type="EMBL" id="XBP96275.1"/>
    </source>
</evidence>
<reference evidence="9" key="1">
    <citation type="submission" date="2024-01" db="EMBL/GenBank/DDBJ databases">
        <title>The genome sequence of Micromonospora mangrovi CCTCC AA 2012012.</title>
        <authorList>
            <person name="Gao J."/>
        </authorList>
    </citation>
    <scope>NUCLEOTIDE SEQUENCE</scope>
    <source>
        <strain evidence="9">CCTCC AA 2012012</strain>
    </source>
</reference>
<keyword evidence="4 7" id="KW-0812">Transmembrane</keyword>
<dbReference type="SUPFAM" id="SSF103473">
    <property type="entry name" value="MFS general substrate transporter"/>
    <property type="match status" value="1"/>
</dbReference>
<keyword evidence="5 7" id="KW-1133">Transmembrane helix</keyword>
<dbReference type="InterPro" id="IPR010290">
    <property type="entry name" value="TM_effector"/>
</dbReference>
<sequence length="534" mass="56195">MSTPVTPTAEHPASAWAPLRVAAFRSLWLAVLASNIGTWMQTVGAQWLLVDRPNAPTLVSLVQTASMLPVLLLALPAGALADTLDRRRLLIGVQGFLAAVGVLLTALTAADRMPPALLLTLTFGLGVGQALTLPAWQAVIPELVPRAQLVSAAALGSISVNLARSVGPAVAGLLVAQAGVAVVFAVNAASFVIFAVALLRWRPARPDTHHLPERFTAALRAGGRYVRHSPVVRRILLRAALFVVPGSALWALLPLVASRRLGLGAGGYGVLLGALGVGAVAGALVLPRIRRVLTSNHLLLLAGLLYAGVLLVLALVPVPLLAVAALVPAGLAWMTVMSSINAAMQLFLPGWVRARGLSVYQMIFAGGQALGAVAWGALGEVTSLVVALAVAGAVMAVGALSVLLWPLRETGGVDRNPAVYWPEPHLALDAEPRGGPVLVTVSYTVPPERQREFVEAMQAVGRSRRRTGAMRWGLFRAGERPHGFVEVYQVPSWEEHLRQHGGRLTGADRAAEERARALAEEPVTVHHLLPTDEG</sequence>
<evidence type="ECO:0000256" key="7">
    <source>
        <dbReference type="SAM" id="Phobius"/>
    </source>
</evidence>
<dbReference type="InterPro" id="IPR020846">
    <property type="entry name" value="MFS_dom"/>
</dbReference>
<evidence type="ECO:0000259" key="8">
    <source>
        <dbReference type="PROSITE" id="PS50850"/>
    </source>
</evidence>
<dbReference type="GO" id="GO:0005886">
    <property type="term" value="C:plasma membrane"/>
    <property type="evidence" value="ECO:0007669"/>
    <property type="project" value="UniProtKB-SubCell"/>
</dbReference>